<name>A0ABT3DVZ2_9XANT</name>
<dbReference type="RefSeq" id="WP_150410568.1">
    <property type="nucleotide sequence ID" value="NZ_CP099530.1"/>
</dbReference>
<reference evidence="1 2" key="1">
    <citation type="submission" date="2022-06" db="EMBL/GenBank/DDBJ databases">
        <title>Dynamics of rice microbiomes reveals core vertical transmitted seed endophytes.</title>
        <authorList>
            <person name="Liao K."/>
            <person name="Zhang X."/>
        </authorList>
    </citation>
    <scope>NUCLEOTIDE SEQUENCE [LARGE SCALE GENOMIC DNA]</scope>
    <source>
        <strain evidence="1 2">YT10-10-1</strain>
    </source>
</reference>
<evidence type="ECO:0008006" key="3">
    <source>
        <dbReference type="Google" id="ProtNLM"/>
    </source>
</evidence>
<dbReference type="EMBL" id="JANFWR010000012">
    <property type="protein sequence ID" value="MCW0399516.1"/>
    <property type="molecule type" value="Genomic_DNA"/>
</dbReference>
<accession>A0ABT3DVZ2</accession>
<organism evidence="1 2">
    <name type="scientific">Xanthomonas sacchari</name>
    <dbReference type="NCBI Taxonomy" id="56458"/>
    <lineage>
        <taxon>Bacteria</taxon>
        <taxon>Pseudomonadati</taxon>
        <taxon>Pseudomonadota</taxon>
        <taxon>Gammaproteobacteria</taxon>
        <taxon>Lysobacterales</taxon>
        <taxon>Lysobacteraceae</taxon>
        <taxon>Xanthomonas</taxon>
    </lineage>
</organism>
<proteinExistence type="predicted"/>
<comment type="caution">
    <text evidence="1">The sequence shown here is derived from an EMBL/GenBank/DDBJ whole genome shotgun (WGS) entry which is preliminary data.</text>
</comment>
<protein>
    <recommendedName>
        <fullName evidence="3">Lipoprotein</fullName>
    </recommendedName>
</protein>
<evidence type="ECO:0000313" key="1">
    <source>
        <dbReference type="EMBL" id="MCW0399516.1"/>
    </source>
</evidence>
<dbReference type="Proteomes" id="UP001320843">
    <property type="component" value="Unassembled WGS sequence"/>
</dbReference>
<evidence type="ECO:0000313" key="2">
    <source>
        <dbReference type="Proteomes" id="UP001320843"/>
    </source>
</evidence>
<sequence>MHESANAAVPAARRWLGQAGIACLVVLAACACSTAMQQRPLLPDGTHAAADAQDANAARAVIVYFDRSGDVEQTKRRISAAAAGWQAPLLYTLDRVGAIVLGVPTGKTAERLIADVGTIAGVLMAVPDGQQQLQQDASSPPSSVR</sequence>
<gene>
    <name evidence="1" type="ORF">NB700_002072</name>
</gene>
<keyword evidence="2" id="KW-1185">Reference proteome</keyword>